<dbReference type="InterPro" id="IPR014905">
    <property type="entry name" value="HIRAN"/>
</dbReference>
<dbReference type="Pfam" id="PF00097">
    <property type="entry name" value="zf-C3HC4"/>
    <property type="match status" value="1"/>
</dbReference>
<evidence type="ECO:0000313" key="17">
    <source>
        <dbReference type="Proteomes" id="UP000001194"/>
    </source>
</evidence>
<keyword evidence="4" id="KW-0547">Nucleotide-binding</keyword>
<dbReference type="Gene3D" id="3.30.40.10">
    <property type="entry name" value="Zinc/RING finger domain, C3HC4 (zinc finger)"/>
    <property type="match status" value="1"/>
</dbReference>
<organism evidence="17">
    <name type="scientific">Laccaria bicolor (strain S238N-H82 / ATCC MYA-4686)</name>
    <name type="common">Bicoloured deceiver</name>
    <name type="synonym">Laccaria laccata var. bicolor</name>
    <dbReference type="NCBI Taxonomy" id="486041"/>
    <lineage>
        <taxon>Eukaryota</taxon>
        <taxon>Fungi</taxon>
        <taxon>Dikarya</taxon>
        <taxon>Basidiomycota</taxon>
        <taxon>Agaricomycotina</taxon>
        <taxon>Agaricomycetes</taxon>
        <taxon>Agaricomycetidae</taxon>
        <taxon>Agaricales</taxon>
        <taxon>Agaricineae</taxon>
        <taxon>Hydnangiaceae</taxon>
        <taxon>Laccaria</taxon>
    </lineage>
</organism>
<evidence type="ECO:0000256" key="5">
    <source>
        <dbReference type="ARBA" id="ARBA00022771"/>
    </source>
</evidence>
<evidence type="ECO:0000256" key="4">
    <source>
        <dbReference type="ARBA" id="ARBA00022741"/>
    </source>
</evidence>
<keyword evidence="8" id="KW-0862">Zinc</keyword>
<sequence>MATNVVGIQYYKGLVGPGEEVLLVREPNNPYDRNAIQVKNIGHVQVGHLPRNVASKLATLMDRQLVTVEGWRVLADVYQKVSGSRGYTLSLRLKIFGPSDKRNSLEPLLGWATPGQRGFPSRQTATSTPVVPASVGRTPSAAKAAELRQMLSSLEKVDDEGRRGSLLDTLCSTDDVLSLPLHPNPPSLETGELTVNLMRHQATLQWCIERENPVLPKKEGDKPVQFWQLRKNGSSSYYYNIATKTPQTAPPALGRGALCADAMARFYLSGKTLTMISLIIATKKDNNPVEMFYCSSLMFPAVAPLSVLSNWDKQIKDHCTPGTLSTCVYYDTNRSMSSAELHKFDVVITTYQIVAGEHADATNTVAHSKKKKKLDRSLFEVNWKRIILDEGHVIRNPKTKMARAVVALNADRRWVLTGTPIINSPRDLGSLLTFLQICRPLDNEDFYKRLLLRPLKNGEAAGVELLRALMSHICIRRTKEMQDANGLPLIPLPPVEMIKVPVALNEEARRLYDEVQRVSQQRFENFINRGANAVQSNVLSMLTRMRQIALHPGLVPQNYLEELRNAEGNDGTHIHGKPLSPEEKLRLQEQLGQAIEDCEECPICFSVLDDARITNCAHMFCFPCITEVISRDPKCPMDRRPLTLGDLYERLPPTDLTQKPNPVGIRAGSSAKIDQLIHLLKLTPTNEKSLVFSQFTSFLDKIAETMDEEGIPYVRFDGQMSAKRRQETLASFSEKGNRRPRSGLASKRNPRVMLISLKAGALGLNLTGKFANNVYLMDPWWQEGIESQAVDRVNRIGQKKNVHVYQLIAEDTVESKVLEIQERKKQLI</sequence>
<feature type="domain" description="Helicase C-terminal" evidence="15">
    <location>
        <begin position="672"/>
        <end position="828"/>
    </location>
</feature>
<dbReference type="Pfam" id="PF00271">
    <property type="entry name" value="Helicase_C"/>
    <property type="match status" value="1"/>
</dbReference>
<dbReference type="InterPro" id="IPR014001">
    <property type="entry name" value="Helicase_ATP-bd"/>
</dbReference>
<reference evidence="16 17" key="1">
    <citation type="journal article" date="2008" name="Nature">
        <title>The genome of Laccaria bicolor provides insights into mycorrhizal symbiosis.</title>
        <authorList>
            <person name="Martin F."/>
            <person name="Aerts A."/>
            <person name="Ahren D."/>
            <person name="Brun A."/>
            <person name="Danchin E.G.J."/>
            <person name="Duchaussoy F."/>
            <person name="Gibon J."/>
            <person name="Kohler A."/>
            <person name="Lindquist E."/>
            <person name="Pereda V."/>
            <person name="Salamov A."/>
            <person name="Shapiro H.J."/>
            <person name="Wuyts J."/>
            <person name="Blaudez D."/>
            <person name="Buee M."/>
            <person name="Brokstein P."/>
            <person name="Canbaeck B."/>
            <person name="Cohen D."/>
            <person name="Courty P.E."/>
            <person name="Coutinho P.M."/>
            <person name="Delaruelle C."/>
            <person name="Detter J.C."/>
            <person name="Deveau A."/>
            <person name="DiFazio S."/>
            <person name="Duplessis S."/>
            <person name="Fraissinet-Tachet L."/>
            <person name="Lucic E."/>
            <person name="Frey-Klett P."/>
            <person name="Fourrey C."/>
            <person name="Feussner I."/>
            <person name="Gay G."/>
            <person name="Grimwood J."/>
            <person name="Hoegger P.J."/>
            <person name="Jain P."/>
            <person name="Kilaru S."/>
            <person name="Labbe J."/>
            <person name="Lin Y.C."/>
            <person name="Legue V."/>
            <person name="Le Tacon F."/>
            <person name="Marmeisse R."/>
            <person name="Melayah D."/>
            <person name="Montanini B."/>
            <person name="Muratet M."/>
            <person name="Nehls U."/>
            <person name="Niculita-Hirzel H."/>
            <person name="Oudot-Le Secq M.P."/>
            <person name="Peter M."/>
            <person name="Quesneville H."/>
            <person name="Rajashekar B."/>
            <person name="Reich M."/>
            <person name="Rouhier N."/>
            <person name="Schmutz J."/>
            <person name="Yin T."/>
            <person name="Chalot M."/>
            <person name="Henrissat B."/>
            <person name="Kuees U."/>
            <person name="Lucas S."/>
            <person name="Van de Peer Y."/>
            <person name="Podila G.K."/>
            <person name="Polle A."/>
            <person name="Pukkila P.J."/>
            <person name="Richardson P.M."/>
            <person name="Rouze P."/>
            <person name="Sanders I.R."/>
            <person name="Stajich J.E."/>
            <person name="Tunlid A."/>
            <person name="Tuskan G."/>
            <person name="Grigoriev I.V."/>
        </authorList>
    </citation>
    <scope>NUCLEOTIDE SEQUENCE [LARGE SCALE GENOMIC DNA]</scope>
    <source>
        <strain evidence="17">S238N-H82 / ATCC MYA-4686</strain>
    </source>
</reference>
<dbReference type="InterPro" id="IPR050628">
    <property type="entry name" value="SNF2_RAD54_helicase_TF"/>
</dbReference>
<dbReference type="PROSITE" id="PS51194">
    <property type="entry name" value="HELICASE_CTER"/>
    <property type="match status" value="1"/>
</dbReference>
<feature type="region of interest" description="Disordered" evidence="12">
    <location>
        <begin position="726"/>
        <end position="745"/>
    </location>
</feature>
<dbReference type="PROSITE" id="PS00518">
    <property type="entry name" value="ZF_RING_1"/>
    <property type="match status" value="1"/>
</dbReference>
<comment type="subcellular location">
    <subcellularLocation>
        <location evidence="1">Nucleus</location>
    </subcellularLocation>
</comment>
<evidence type="ECO:0000256" key="6">
    <source>
        <dbReference type="ARBA" id="ARBA00022801"/>
    </source>
</evidence>
<keyword evidence="5 11" id="KW-0863">Zinc-finger</keyword>
<dbReference type="InterPro" id="IPR038718">
    <property type="entry name" value="SNF2-like_sf"/>
</dbReference>
<name>B0D8C7_LACBS</name>
<dbReference type="GeneID" id="6076141"/>
<evidence type="ECO:0000256" key="12">
    <source>
        <dbReference type="SAM" id="MobiDB-lite"/>
    </source>
</evidence>
<accession>B0D8C7</accession>
<dbReference type="SMART" id="SM00490">
    <property type="entry name" value="HELICc"/>
    <property type="match status" value="1"/>
</dbReference>
<dbReference type="SUPFAM" id="SSF52540">
    <property type="entry name" value="P-loop containing nucleoside triphosphate hydrolases"/>
    <property type="match status" value="2"/>
</dbReference>
<dbReference type="STRING" id="486041.B0D8C7"/>
<dbReference type="Pfam" id="PF08797">
    <property type="entry name" value="HIRAN"/>
    <property type="match status" value="1"/>
</dbReference>
<dbReference type="OrthoDB" id="448448at2759"/>
<dbReference type="SMART" id="SM00184">
    <property type="entry name" value="RING"/>
    <property type="match status" value="1"/>
</dbReference>
<dbReference type="CDD" id="cd18793">
    <property type="entry name" value="SF2_C_SNF"/>
    <property type="match status" value="1"/>
</dbReference>
<keyword evidence="10" id="KW-0539">Nucleus</keyword>
<dbReference type="InterPro" id="IPR027417">
    <property type="entry name" value="P-loop_NTPase"/>
</dbReference>
<dbReference type="SMART" id="SM00487">
    <property type="entry name" value="DEXDc"/>
    <property type="match status" value="1"/>
</dbReference>
<dbReference type="PANTHER" id="PTHR45626">
    <property type="entry name" value="TRANSCRIPTION TERMINATION FACTOR 2-RELATED"/>
    <property type="match status" value="1"/>
</dbReference>
<evidence type="ECO:0000259" key="13">
    <source>
        <dbReference type="PROSITE" id="PS50089"/>
    </source>
</evidence>
<dbReference type="GO" id="GO:0006281">
    <property type="term" value="P:DNA repair"/>
    <property type="evidence" value="ECO:0007669"/>
    <property type="project" value="TreeGrafter"/>
</dbReference>
<evidence type="ECO:0000256" key="11">
    <source>
        <dbReference type="PROSITE-ProRule" id="PRU00175"/>
    </source>
</evidence>
<feature type="domain" description="Helicase ATP-binding" evidence="14">
    <location>
        <begin position="269"/>
        <end position="438"/>
    </location>
</feature>
<dbReference type="InParanoid" id="B0D8C7"/>
<evidence type="ECO:0000256" key="3">
    <source>
        <dbReference type="ARBA" id="ARBA00022723"/>
    </source>
</evidence>
<evidence type="ECO:0000256" key="8">
    <source>
        <dbReference type="ARBA" id="ARBA00022833"/>
    </source>
</evidence>
<dbReference type="GO" id="GO:0005634">
    <property type="term" value="C:nucleus"/>
    <property type="evidence" value="ECO:0007669"/>
    <property type="project" value="UniProtKB-SubCell"/>
</dbReference>
<evidence type="ECO:0000256" key="9">
    <source>
        <dbReference type="ARBA" id="ARBA00022840"/>
    </source>
</evidence>
<keyword evidence="3" id="KW-0479">Metal-binding</keyword>
<dbReference type="InterPro" id="IPR049730">
    <property type="entry name" value="SNF2/RAD54-like_C"/>
</dbReference>
<dbReference type="GO" id="GO:0016818">
    <property type="term" value="F:hydrolase activity, acting on acid anhydrides, in phosphorus-containing anhydrides"/>
    <property type="evidence" value="ECO:0007669"/>
    <property type="project" value="InterPro"/>
</dbReference>
<dbReference type="InterPro" id="IPR013083">
    <property type="entry name" value="Znf_RING/FYVE/PHD"/>
</dbReference>
<dbReference type="EMBL" id="DS547100">
    <property type="protein sequence ID" value="EDR08813.1"/>
    <property type="molecule type" value="Genomic_DNA"/>
</dbReference>
<evidence type="ECO:0000259" key="15">
    <source>
        <dbReference type="PROSITE" id="PS51194"/>
    </source>
</evidence>
<keyword evidence="17" id="KW-1185">Reference proteome</keyword>
<dbReference type="InterPro" id="IPR018957">
    <property type="entry name" value="Znf_C3HC4_RING-type"/>
</dbReference>
<comment type="similarity">
    <text evidence="2">Belongs to the SNF2/RAD54 helicase family.</text>
</comment>
<dbReference type="SUPFAM" id="SSF57850">
    <property type="entry name" value="RING/U-box"/>
    <property type="match status" value="1"/>
</dbReference>
<dbReference type="AlphaFoldDB" id="B0D8C7"/>
<evidence type="ECO:0000259" key="14">
    <source>
        <dbReference type="PROSITE" id="PS51192"/>
    </source>
</evidence>
<dbReference type="GO" id="GO:0004386">
    <property type="term" value="F:helicase activity"/>
    <property type="evidence" value="ECO:0007669"/>
    <property type="project" value="UniProtKB-KW"/>
</dbReference>
<dbReference type="Pfam" id="PF00176">
    <property type="entry name" value="SNF2-rel_dom"/>
    <property type="match status" value="1"/>
</dbReference>
<feature type="region of interest" description="Disordered" evidence="12">
    <location>
        <begin position="116"/>
        <end position="137"/>
    </location>
</feature>
<dbReference type="InterPro" id="IPR000330">
    <property type="entry name" value="SNF2_N"/>
</dbReference>
<evidence type="ECO:0000256" key="7">
    <source>
        <dbReference type="ARBA" id="ARBA00022806"/>
    </source>
</evidence>
<feature type="non-terminal residue" evidence="16">
    <location>
        <position position="828"/>
    </location>
</feature>
<dbReference type="GO" id="GO:0005524">
    <property type="term" value="F:ATP binding"/>
    <property type="evidence" value="ECO:0007669"/>
    <property type="project" value="UniProtKB-KW"/>
</dbReference>
<dbReference type="GO" id="GO:0008270">
    <property type="term" value="F:zinc ion binding"/>
    <property type="evidence" value="ECO:0007669"/>
    <property type="project" value="UniProtKB-KW"/>
</dbReference>
<dbReference type="PANTHER" id="PTHR45626:SF17">
    <property type="entry name" value="HELICASE-LIKE TRANSCRIPTION FACTOR"/>
    <property type="match status" value="1"/>
</dbReference>
<proteinExistence type="inferred from homology"/>
<dbReference type="Proteomes" id="UP000001194">
    <property type="component" value="Unassembled WGS sequence"/>
</dbReference>
<dbReference type="InterPro" id="IPR001841">
    <property type="entry name" value="Znf_RING"/>
</dbReference>
<dbReference type="PROSITE" id="PS50089">
    <property type="entry name" value="ZF_RING_2"/>
    <property type="match status" value="1"/>
</dbReference>
<dbReference type="PROSITE" id="PS51192">
    <property type="entry name" value="HELICASE_ATP_BIND_1"/>
    <property type="match status" value="1"/>
</dbReference>
<evidence type="ECO:0000256" key="2">
    <source>
        <dbReference type="ARBA" id="ARBA00007025"/>
    </source>
</evidence>
<keyword evidence="9" id="KW-0067">ATP-binding</keyword>
<dbReference type="SMART" id="SM00910">
    <property type="entry name" value="HIRAN"/>
    <property type="match status" value="1"/>
</dbReference>
<feature type="domain" description="RING-type" evidence="13">
    <location>
        <begin position="601"/>
        <end position="639"/>
    </location>
</feature>
<evidence type="ECO:0000256" key="10">
    <source>
        <dbReference type="ARBA" id="ARBA00023242"/>
    </source>
</evidence>
<keyword evidence="7" id="KW-0347">Helicase</keyword>
<dbReference type="HOGENOM" id="CLU_000315_2_5_1"/>
<keyword evidence="6" id="KW-0378">Hydrolase</keyword>
<protein>
    <submittedName>
        <fullName evidence="16">SNF2 superfamily protein</fullName>
    </submittedName>
</protein>
<evidence type="ECO:0000313" key="16">
    <source>
        <dbReference type="EMBL" id="EDR08813.1"/>
    </source>
</evidence>
<gene>
    <name evidence="16" type="primary">CHR16219</name>
    <name evidence="16" type="ORF">LACBIDRAFT_179061</name>
</gene>
<dbReference type="GO" id="GO:0008094">
    <property type="term" value="F:ATP-dependent activity, acting on DNA"/>
    <property type="evidence" value="ECO:0007669"/>
    <property type="project" value="TreeGrafter"/>
</dbReference>
<dbReference type="InterPro" id="IPR001650">
    <property type="entry name" value="Helicase_C-like"/>
</dbReference>
<dbReference type="Gene3D" id="3.40.50.10810">
    <property type="entry name" value="Tandem AAA-ATPase domain"/>
    <property type="match status" value="1"/>
</dbReference>
<dbReference type="RefSeq" id="XP_001880126.1">
    <property type="nucleotide sequence ID" value="XM_001880091.1"/>
</dbReference>
<dbReference type="Gene3D" id="3.30.70.2330">
    <property type="match status" value="1"/>
</dbReference>
<dbReference type="KEGG" id="lbc:LACBIDRAFT_179061"/>
<dbReference type="Gene3D" id="3.40.50.300">
    <property type="entry name" value="P-loop containing nucleotide triphosphate hydrolases"/>
    <property type="match status" value="1"/>
</dbReference>
<dbReference type="InterPro" id="IPR017907">
    <property type="entry name" value="Znf_RING_CS"/>
</dbReference>
<evidence type="ECO:0000256" key="1">
    <source>
        <dbReference type="ARBA" id="ARBA00004123"/>
    </source>
</evidence>
<dbReference type="GO" id="GO:0003676">
    <property type="term" value="F:nucleic acid binding"/>
    <property type="evidence" value="ECO:0007669"/>
    <property type="project" value="InterPro"/>
</dbReference>